<dbReference type="Gene3D" id="1.25.10.90">
    <property type="match status" value="1"/>
</dbReference>
<name>A0A2H0WA96_9BACT</name>
<dbReference type="CDD" id="cd06561">
    <property type="entry name" value="AlkD_like"/>
    <property type="match status" value="1"/>
</dbReference>
<dbReference type="SUPFAM" id="SSF48371">
    <property type="entry name" value="ARM repeat"/>
    <property type="match status" value="1"/>
</dbReference>
<dbReference type="EMBL" id="PEZT01000002">
    <property type="protein sequence ID" value="PIS09572.1"/>
    <property type="molecule type" value="Genomic_DNA"/>
</dbReference>
<gene>
    <name evidence="1" type="ORF">COT75_00845</name>
</gene>
<protein>
    <submittedName>
        <fullName evidence="1">DNA alkylation repair protein</fullName>
    </submittedName>
</protein>
<dbReference type="PANTHER" id="PTHR34070">
    <property type="entry name" value="ARMADILLO-TYPE FOLD"/>
    <property type="match status" value="1"/>
</dbReference>
<dbReference type="InterPro" id="IPR016024">
    <property type="entry name" value="ARM-type_fold"/>
</dbReference>
<dbReference type="Pfam" id="PF08713">
    <property type="entry name" value="DNA_alkylation"/>
    <property type="match status" value="1"/>
</dbReference>
<organism evidence="1 2">
    <name type="scientific">Candidatus Beckwithbacteria bacterium CG10_big_fil_rev_8_21_14_0_10_34_10</name>
    <dbReference type="NCBI Taxonomy" id="1974495"/>
    <lineage>
        <taxon>Bacteria</taxon>
        <taxon>Candidatus Beckwithiibacteriota</taxon>
    </lineage>
</organism>
<dbReference type="InterPro" id="IPR014825">
    <property type="entry name" value="DNA_alkylation"/>
</dbReference>
<dbReference type="Proteomes" id="UP000230093">
    <property type="component" value="Unassembled WGS sequence"/>
</dbReference>
<dbReference type="AlphaFoldDB" id="A0A2H0WA96"/>
<evidence type="ECO:0000313" key="2">
    <source>
        <dbReference type="Proteomes" id="UP000230093"/>
    </source>
</evidence>
<proteinExistence type="predicted"/>
<comment type="caution">
    <text evidence="1">The sequence shown here is derived from an EMBL/GenBank/DDBJ whole genome shotgun (WGS) entry which is preliminary data.</text>
</comment>
<accession>A0A2H0WA96</accession>
<reference evidence="2" key="1">
    <citation type="submission" date="2017-09" db="EMBL/GenBank/DDBJ databases">
        <title>Depth-based differentiation of microbial function through sediment-hosted aquifers and enrichment of novel symbionts in the deep terrestrial subsurface.</title>
        <authorList>
            <person name="Probst A.J."/>
            <person name="Ladd B."/>
            <person name="Jarett J.K."/>
            <person name="Geller-Mcgrath D.E."/>
            <person name="Sieber C.M.K."/>
            <person name="Emerson J.B."/>
            <person name="Anantharaman K."/>
            <person name="Thomas B.C."/>
            <person name="Malmstrom R."/>
            <person name="Stieglmeier M."/>
            <person name="Klingl A."/>
            <person name="Woyke T."/>
            <person name="Ryan C.M."/>
            <person name="Banfield J.F."/>
        </authorList>
    </citation>
    <scope>NUCLEOTIDE SEQUENCE [LARGE SCALE GENOMIC DNA]</scope>
</reference>
<sequence length="232" mass="27675">MSFLKIKKELKKAARNKQAKTLSRFFKTGKGEYGEGDLFLGVKVPDIRKVAKKYKDLELLKVEKLLQSKIHEYRLTALLILTYKFPQADEKERQKIVSLYLKNTKYINNWDLVDLSAPKIVGEYFLDKDRKILYKLAKSKDLWEKRIAILATYAFLRQNQLKDTIKISLLLLKDNHDLIHKAVGWMLRELGKKDEKVLTQFLEKHFKAMPRTMLRYSIERFEEKKRKYFLKK</sequence>
<dbReference type="PANTHER" id="PTHR34070:SF1">
    <property type="entry name" value="DNA ALKYLATION REPAIR PROTEIN"/>
    <property type="match status" value="1"/>
</dbReference>
<evidence type="ECO:0000313" key="1">
    <source>
        <dbReference type="EMBL" id="PIS09572.1"/>
    </source>
</evidence>